<feature type="non-terminal residue" evidence="2">
    <location>
        <position position="232"/>
    </location>
</feature>
<evidence type="ECO:0000313" key="2">
    <source>
        <dbReference type="EMBL" id="MCS5737085.1"/>
    </source>
</evidence>
<name>A0ABT2HAV9_9MICO</name>
<feature type="region of interest" description="Disordered" evidence="1">
    <location>
        <begin position="54"/>
        <end position="74"/>
    </location>
</feature>
<keyword evidence="3" id="KW-1185">Reference proteome</keyword>
<organism evidence="2 3">
    <name type="scientific">Herbiconiux daphne</name>
    <dbReference type="NCBI Taxonomy" id="2970914"/>
    <lineage>
        <taxon>Bacteria</taxon>
        <taxon>Bacillati</taxon>
        <taxon>Actinomycetota</taxon>
        <taxon>Actinomycetes</taxon>
        <taxon>Micrococcales</taxon>
        <taxon>Microbacteriaceae</taxon>
        <taxon>Herbiconiux</taxon>
    </lineage>
</organism>
<accession>A0ABT2HAV9</accession>
<reference evidence="2" key="1">
    <citation type="submission" date="2022-08" db="EMBL/GenBank/DDBJ databases">
        <authorList>
            <person name="Deng Y."/>
            <person name="Han X.-F."/>
            <person name="Zhang Y.-Q."/>
        </authorList>
    </citation>
    <scope>NUCLEOTIDE SEQUENCE</scope>
    <source>
        <strain evidence="2">CPCC 203386</strain>
    </source>
</reference>
<comment type="caution">
    <text evidence="2">The sequence shown here is derived from an EMBL/GenBank/DDBJ whole genome shotgun (WGS) entry which is preliminary data.</text>
</comment>
<protein>
    <submittedName>
        <fullName evidence="2">Uncharacterized protein</fullName>
    </submittedName>
</protein>
<feature type="non-terminal residue" evidence="2">
    <location>
        <position position="1"/>
    </location>
</feature>
<dbReference type="EMBL" id="JANLCJ010000400">
    <property type="protein sequence ID" value="MCS5737085.1"/>
    <property type="molecule type" value="Genomic_DNA"/>
</dbReference>
<gene>
    <name evidence="2" type="ORF">N1032_25485</name>
</gene>
<dbReference type="Proteomes" id="UP001165586">
    <property type="component" value="Unassembled WGS sequence"/>
</dbReference>
<proteinExistence type="predicted"/>
<evidence type="ECO:0000256" key="1">
    <source>
        <dbReference type="SAM" id="MobiDB-lite"/>
    </source>
</evidence>
<evidence type="ECO:0000313" key="3">
    <source>
        <dbReference type="Proteomes" id="UP001165586"/>
    </source>
</evidence>
<sequence length="232" mass="24833">HGNIYEVSLVLSGANEGATIDYTNLEHSSEQDFENGEALIEPNFLIHSVEEEENFLPADEDPEEDVTENNEENITTEEVEELSHAATKGGTSVANTQETEDNRTIKDVLDTLNDDQKAAVAYLLANQEGGSDETAQQSDEFEGDETLKHSVFNDGLAYAEAGYLTEDGSVLTHGDANAILAQAATSKVTSLVDVFANAGISEDDLKHGISNIEALFPNTTAQGSVTVVNPKG</sequence>